<protein>
    <submittedName>
        <fullName evidence="2">Uncharacterized protein</fullName>
    </submittedName>
</protein>
<dbReference type="EMBL" id="OZ019905">
    <property type="protein sequence ID" value="CAK9201430.1"/>
    <property type="molecule type" value="Genomic_DNA"/>
</dbReference>
<feature type="compositionally biased region" description="Basic and acidic residues" evidence="1">
    <location>
        <begin position="284"/>
        <end position="302"/>
    </location>
</feature>
<proteinExistence type="predicted"/>
<evidence type="ECO:0000313" key="3">
    <source>
        <dbReference type="Proteomes" id="UP001497512"/>
    </source>
</evidence>
<feature type="compositionally biased region" description="Low complexity" evidence="1">
    <location>
        <begin position="606"/>
        <end position="621"/>
    </location>
</feature>
<organism evidence="2 3">
    <name type="scientific">Sphagnum troendelagicum</name>
    <dbReference type="NCBI Taxonomy" id="128251"/>
    <lineage>
        <taxon>Eukaryota</taxon>
        <taxon>Viridiplantae</taxon>
        <taxon>Streptophyta</taxon>
        <taxon>Embryophyta</taxon>
        <taxon>Bryophyta</taxon>
        <taxon>Sphagnophytina</taxon>
        <taxon>Sphagnopsida</taxon>
        <taxon>Sphagnales</taxon>
        <taxon>Sphagnaceae</taxon>
        <taxon>Sphagnum</taxon>
    </lineage>
</organism>
<dbReference type="Proteomes" id="UP001497512">
    <property type="component" value="Chromosome 13"/>
</dbReference>
<feature type="compositionally biased region" description="Basic and acidic residues" evidence="1">
    <location>
        <begin position="21"/>
        <end position="36"/>
    </location>
</feature>
<evidence type="ECO:0000313" key="2">
    <source>
        <dbReference type="EMBL" id="CAK9201430.1"/>
    </source>
</evidence>
<gene>
    <name evidence="2" type="ORF">CSSPTR1EN2_LOCUS5903</name>
</gene>
<keyword evidence="3" id="KW-1185">Reference proteome</keyword>
<evidence type="ECO:0000256" key="1">
    <source>
        <dbReference type="SAM" id="MobiDB-lite"/>
    </source>
</evidence>
<feature type="region of interest" description="Disordered" evidence="1">
    <location>
        <begin position="16"/>
        <end position="58"/>
    </location>
</feature>
<accession>A0ABP0TP04</accession>
<feature type="region of interest" description="Disordered" evidence="1">
    <location>
        <begin position="1034"/>
        <end position="1065"/>
    </location>
</feature>
<feature type="region of interest" description="Disordered" evidence="1">
    <location>
        <begin position="604"/>
        <end position="623"/>
    </location>
</feature>
<name>A0ABP0TP04_9BRYO</name>
<feature type="region of interest" description="Disordered" evidence="1">
    <location>
        <begin position="283"/>
        <end position="305"/>
    </location>
</feature>
<feature type="region of interest" description="Disordered" evidence="1">
    <location>
        <begin position="942"/>
        <end position="1012"/>
    </location>
</feature>
<sequence>MWNTSNLVLIIASPSPTPIGCKEESTDEASRMKNDEQSPVGDSNTGKGCPPPSLQNQNHDRTAVLQTDRWGAVMILEELTRLSSNLCNTLNMISPLAFAPEGTQSYPQNVDQDLEVKRSVHALDKIIAMAKQCRKALNSFVYQSDCRKSLDYPARQNQQMQLHIEPSSYLHKDLATCNSLNSMTPSDHHSLIASFKDPMQVVIHQQYMENENHDGSVPAEKENQYLSEPEYWYPCVEALEEEWSGNELDYEASSTEESESDEEFKEAELQLEDSLFDIQFTQNADDKASGESESSSREHGSQETDVLNLQHSGQFVQEALLENIEYLDGVQYPPQSLTQLQICKINSSKMEAAAAEELDHEASDCEFWSPSEILLQEPEKSIALFQNQLSREVKESDLSVEETELPYPSDLFGENLHSDGVISREQQPLNWELELSRKPNWCQSLDSLEAVEESNPELGLIPKSTDPWSFQADFGTAIFEGLERWKEIEFHDMACTGLESLTNLGELRASTEESTPELKHDALASLKDLEVDDGVGFFTGLQLSGKVCTQLSLMEEVRKALKKYYTQESLKELEVHDICFTRQKILEADFKPSMEELLEDSFAEYPSPASSSTNENSPPSELSEDHQLIMSNVTENITTHKPLTLSKSVYSCAAPLLPRMNSSDTETLEELVSQHQASLKSAIIGLDSQQQLRIQAPELESKESSPVYTYLEMPHDDDSSDSDVLFMQPQQMSSRVVTDWDLKSLKVPTLDPDRTKSISQLEISAELLGGSLDHSEFVHEPLADLEPASKIQILELSTSKDPQEQYCDVVFSELPNFQQVDLWKPLVEADGVGALDQTDSEFLFPGHFKQKVSVSSEEDDEKESVLTHSVEVLDTPTSYPKAECNLQELVEPSLSFRASKGGLKKIAGVPDFSRSKRTVTFADETQTDTCDEDEEDRCFPSLKSWEIDDEEPRPQLPISSKHCKQQSEAENPPPKKFHESSVPQSHNHRTTSKTKSTDSSDNSFSSKKKSTGVMQNMFSSFSGRLFSYPRSLLASKAKESRSRIRRSNSWRMPPPKETNFGGSARTDAEQIKAILRASRKTFTGLTTSDFLSQELD</sequence>
<feature type="compositionally biased region" description="Low complexity" evidence="1">
    <location>
        <begin position="993"/>
        <end position="1005"/>
    </location>
</feature>
<feature type="region of interest" description="Disordered" evidence="1">
    <location>
        <begin position="247"/>
        <end position="267"/>
    </location>
</feature>
<reference evidence="2" key="1">
    <citation type="submission" date="2024-02" db="EMBL/GenBank/DDBJ databases">
        <authorList>
            <consortium name="ELIXIR-Norway"/>
            <consortium name="Elixir Norway"/>
        </authorList>
    </citation>
    <scope>NUCLEOTIDE SEQUENCE</scope>
</reference>